<sequence>MASIPRGRFIMRQTRSETELGRRIGTYHAVGIVGALAQFAVRSVTLLVVVLIVALVWIRPDSALLKGTVAATAVLVLFGLRLVWRLVTARYGGNRCRLHEGGLAVTGPLGGVRDAVMWREVTGLRRTSSASLLMASHRVEIERRGAPPLVFTALGLEPALIGALSRLAARNGLE</sequence>
<keyword evidence="1" id="KW-0812">Transmembrane</keyword>
<protein>
    <submittedName>
        <fullName evidence="2">Uncharacterized protein</fullName>
    </submittedName>
</protein>
<organism evidence="2 3">
    <name type="scientific">Streptomyces griseus subsp. griseus (strain JCM 4626 / CBS 651.72 / NBRC 13350 / KCC S-0626 / ISP 5235)</name>
    <dbReference type="NCBI Taxonomy" id="455632"/>
    <lineage>
        <taxon>Bacteria</taxon>
        <taxon>Bacillati</taxon>
        <taxon>Actinomycetota</taxon>
        <taxon>Actinomycetes</taxon>
        <taxon>Kitasatosporales</taxon>
        <taxon>Streptomycetaceae</taxon>
        <taxon>Streptomyces</taxon>
    </lineage>
</organism>
<proteinExistence type="predicted"/>
<name>B1VPJ2_STRGG</name>
<feature type="transmembrane region" description="Helical" evidence="1">
    <location>
        <begin position="64"/>
        <end position="84"/>
    </location>
</feature>
<dbReference type="eggNOG" id="ENOG502ZX27">
    <property type="taxonomic scope" value="Bacteria"/>
</dbReference>
<evidence type="ECO:0000313" key="2">
    <source>
        <dbReference type="EMBL" id="BAG23742.1"/>
    </source>
</evidence>
<dbReference type="HOGENOM" id="CLU_1601768_0_0_11"/>
<dbReference type="EMBL" id="AP009493">
    <property type="protein sequence ID" value="BAG23742.1"/>
    <property type="molecule type" value="Genomic_DNA"/>
</dbReference>
<keyword evidence="1" id="KW-1133">Transmembrane helix</keyword>
<dbReference type="KEGG" id="sgr:SGR_6913"/>
<evidence type="ECO:0000256" key="1">
    <source>
        <dbReference type="SAM" id="Phobius"/>
    </source>
</evidence>
<evidence type="ECO:0000313" key="3">
    <source>
        <dbReference type="Proteomes" id="UP000001685"/>
    </source>
</evidence>
<dbReference type="AlphaFoldDB" id="B1VPJ2"/>
<reference evidence="3" key="1">
    <citation type="journal article" date="2008" name="J. Bacteriol.">
        <title>Genome sequence of the streptomycin-producing microorganism Streptomyces griseus IFO 13350.</title>
        <authorList>
            <person name="Ohnishi Y."/>
            <person name="Ishikawa J."/>
            <person name="Hara H."/>
            <person name="Suzuki H."/>
            <person name="Ikenoya M."/>
            <person name="Ikeda H."/>
            <person name="Yamashita A."/>
            <person name="Hattori M."/>
            <person name="Horinouchi S."/>
        </authorList>
    </citation>
    <scope>NUCLEOTIDE SEQUENCE [LARGE SCALE GENOMIC DNA]</scope>
    <source>
        <strain evidence="3">JCM 4626 / NBRC 13350</strain>
    </source>
</reference>
<accession>B1VPJ2</accession>
<dbReference type="Proteomes" id="UP000001685">
    <property type="component" value="Chromosome"/>
</dbReference>
<feature type="transmembrane region" description="Helical" evidence="1">
    <location>
        <begin position="29"/>
        <end position="58"/>
    </location>
</feature>
<gene>
    <name evidence="2" type="ordered locus">SGR_6913</name>
</gene>
<keyword evidence="1" id="KW-0472">Membrane</keyword>